<dbReference type="EC" id="4.2.2.29" evidence="7"/>
<dbReference type="GO" id="GO:0005886">
    <property type="term" value="C:plasma membrane"/>
    <property type="evidence" value="ECO:0007669"/>
    <property type="project" value="UniProtKB-SubCell"/>
</dbReference>
<dbReference type="STRING" id="137838.GCA_001458595_03323"/>
<evidence type="ECO:0000256" key="5">
    <source>
        <dbReference type="ARBA" id="ARBA00023239"/>
    </source>
</evidence>
<evidence type="ECO:0000256" key="3">
    <source>
        <dbReference type="ARBA" id="ARBA00022989"/>
    </source>
</evidence>
<dbReference type="AlphaFoldDB" id="A0A2A7MJK3"/>
<dbReference type="GO" id="GO:0009252">
    <property type="term" value="P:peptidoglycan biosynthetic process"/>
    <property type="evidence" value="ECO:0007669"/>
    <property type="project" value="UniProtKB-UniRule"/>
</dbReference>
<dbReference type="RefSeq" id="WP_058296016.1">
    <property type="nucleotide sequence ID" value="NZ_CAMRXG010000018.1"/>
</dbReference>
<comment type="catalytic activity">
    <reaction evidence="7">
        <text>a peptidoglycan chain = a peptidoglycan chain with N-acetyl-1,6-anhydromuramyl-[peptide] at the reducing end + a peptidoglycan chain with N-acetylglucosamine at the non-reducing end.</text>
        <dbReference type="EC" id="4.2.2.29"/>
    </reaction>
</comment>
<evidence type="ECO:0000256" key="6">
    <source>
        <dbReference type="ARBA" id="ARBA00023316"/>
    </source>
</evidence>
<dbReference type="OrthoDB" id="9814591at2"/>
<feature type="transmembrane region" description="Helical" evidence="7">
    <location>
        <begin position="12"/>
        <end position="29"/>
    </location>
</feature>
<proteinExistence type="inferred from homology"/>
<feature type="site" description="Important for catalytic activity" evidence="7">
    <location>
        <position position="228"/>
    </location>
</feature>
<dbReference type="EMBL" id="PDCJ01000001">
    <property type="protein sequence ID" value="PEG31865.1"/>
    <property type="molecule type" value="Genomic_DNA"/>
</dbReference>
<evidence type="ECO:0000313" key="8">
    <source>
        <dbReference type="EMBL" id="PEG31865.1"/>
    </source>
</evidence>
<protein>
    <recommendedName>
        <fullName evidence="7">Endolytic murein transglycosylase</fullName>
        <ecNumber evidence="7">4.2.2.29</ecNumber>
    </recommendedName>
    <alternativeName>
        <fullName evidence="7">Peptidoglycan lytic transglycosylase</fullName>
    </alternativeName>
    <alternativeName>
        <fullName evidence="7">Peptidoglycan polymerization terminase</fullName>
    </alternativeName>
</protein>
<gene>
    <name evidence="7" type="primary">mltG</name>
    <name evidence="8" type="ORF">CQ394_09250</name>
</gene>
<keyword evidence="4 7" id="KW-0472">Membrane</keyword>
<evidence type="ECO:0000256" key="7">
    <source>
        <dbReference type="HAMAP-Rule" id="MF_02065"/>
    </source>
</evidence>
<comment type="caution">
    <text evidence="8">The sequence shown here is derived from an EMBL/GenBank/DDBJ whole genome shotgun (WGS) entry which is preliminary data.</text>
</comment>
<evidence type="ECO:0000256" key="4">
    <source>
        <dbReference type="ARBA" id="ARBA00023136"/>
    </source>
</evidence>
<comment type="similarity">
    <text evidence="7">Belongs to the transglycosylase MltG family.</text>
</comment>
<evidence type="ECO:0000313" key="9">
    <source>
        <dbReference type="Proteomes" id="UP000220840"/>
    </source>
</evidence>
<dbReference type="GO" id="GO:0071555">
    <property type="term" value="P:cell wall organization"/>
    <property type="evidence" value="ECO:0007669"/>
    <property type="project" value="UniProtKB-KW"/>
</dbReference>
<keyword evidence="3 7" id="KW-1133">Transmembrane helix</keyword>
<organism evidence="8 9">
    <name type="scientific">Clostridium neonatale</name>
    <dbReference type="NCBI Taxonomy" id="137838"/>
    <lineage>
        <taxon>Bacteria</taxon>
        <taxon>Bacillati</taxon>
        <taxon>Bacillota</taxon>
        <taxon>Clostridia</taxon>
        <taxon>Eubacteriales</taxon>
        <taxon>Clostridiaceae</taxon>
        <taxon>Clostridium</taxon>
    </lineage>
</organism>
<name>A0A2A7MJK3_9CLOT</name>
<dbReference type="Gene3D" id="3.30.1490.480">
    <property type="entry name" value="Endolytic murein transglycosylase"/>
    <property type="match status" value="2"/>
</dbReference>
<keyword evidence="1 7" id="KW-1003">Cell membrane</keyword>
<dbReference type="PANTHER" id="PTHR30518:SF2">
    <property type="entry name" value="ENDOLYTIC MUREIN TRANSGLYCOSYLASE"/>
    <property type="match status" value="1"/>
</dbReference>
<accession>A0A2A7MJK3</accession>
<keyword evidence="6 7" id="KW-0961">Cell wall biogenesis/degradation</keyword>
<keyword evidence="2 7" id="KW-0812">Transmembrane</keyword>
<evidence type="ECO:0000256" key="1">
    <source>
        <dbReference type="ARBA" id="ARBA00022475"/>
    </source>
</evidence>
<sequence length="341" mass="39956">MGHKKFPKRLVLFLMFFIFIIFLSFFVTYNSTVNKPIKSKEKEITIKVDKGQGFYDVINILDKENILRNKFMIKVNLSINGRSIQLREGSYKINTDLSLNELIEALEGKSLNENLISLTIPEGYTIEDIGKVIEEKNIASKEEFIKAVENYELPWFIEKNKNKRYDLEGYLYPDTYFIEKDTDLNDIIKMMVERFEEVLTQIQEESDVNFDNSKINDITTIGSMIEKEAQVDKDRPLISSVIYNRLEKDMKLQIDATVLYAMNEHVDVVLYKHLETDSPYNTYKYKGLPVGPICNPGKESLKAALMPDKTDYLYYILQKDKSHYFTNEYNDFLNKKKELGY</sequence>
<comment type="function">
    <text evidence="7">Functions as a peptidoglycan terminase that cleaves nascent peptidoglycan strands endolytically to terminate their elongation.</text>
</comment>
<keyword evidence="9" id="KW-1185">Reference proteome</keyword>
<dbReference type="Proteomes" id="UP000220840">
    <property type="component" value="Unassembled WGS sequence"/>
</dbReference>
<dbReference type="InterPro" id="IPR003770">
    <property type="entry name" value="MLTG-like"/>
</dbReference>
<reference evidence="8 9" key="1">
    <citation type="submission" date="2017-10" db="EMBL/GenBank/DDBJ databases">
        <title>Effective Description of Clostridium neonatale sp. nov. linked to necrotizing enterocolitis in neonates and a clarification of species assignable to the genus Clostridium (Prazmowski 1880) emend. Lawson and Rainey 2016.</title>
        <authorList>
            <person name="Bernard K."/>
            <person name="Burdz T."/>
            <person name="Wiebe D."/>
            <person name="Balcewich B."/>
            <person name="Alfa M."/>
            <person name="Bernier A.-M."/>
        </authorList>
    </citation>
    <scope>NUCLEOTIDE SEQUENCE [LARGE SCALE GENOMIC DNA]</scope>
    <source>
        <strain evidence="8 9">LCDC99A005</strain>
    </source>
</reference>
<dbReference type="NCBIfam" id="TIGR00247">
    <property type="entry name" value="endolytic transglycosylase MltG"/>
    <property type="match status" value="1"/>
</dbReference>
<comment type="subcellular location">
    <subcellularLocation>
        <location evidence="7">Cell membrane</location>
        <topology evidence="7">Single-pass membrane protein</topology>
    </subcellularLocation>
</comment>
<dbReference type="GO" id="GO:0008932">
    <property type="term" value="F:lytic endotransglycosylase activity"/>
    <property type="evidence" value="ECO:0007669"/>
    <property type="project" value="UniProtKB-UniRule"/>
</dbReference>
<dbReference type="HAMAP" id="MF_02065">
    <property type="entry name" value="MltG"/>
    <property type="match status" value="1"/>
</dbReference>
<keyword evidence="5 7" id="KW-0456">Lyase</keyword>
<dbReference type="Pfam" id="PF02618">
    <property type="entry name" value="YceG"/>
    <property type="match status" value="1"/>
</dbReference>
<evidence type="ECO:0000256" key="2">
    <source>
        <dbReference type="ARBA" id="ARBA00022692"/>
    </source>
</evidence>
<dbReference type="CDD" id="cd08010">
    <property type="entry name" value="MltG_like"/>
    <property type="match status" value="1"/>
</dbReference>
<dbReference type="PANTHER" id="PTHR30518">
    <property type="entry name" value="ENDOLYTIC MUREIN TRANSGLYCOSYLASE"/>
    <property type="match status" value="1"/>
</dbReference>